<dbReference type="OrthoDB" id="9808290at2"/>
<evidence type="ECO:0000313" key="2">
    <source>
        <dbReference type="EMBL" id="KEO61665.1"/>
    </source>
</evidence>
<keyword evidence="3" id="KW-1185">Reference proteome</keyword>
<keyword evidence="1" id="KW-0732">Signal</keyword>
<name>A0A074K0F3_9RHOB</name>
<protein>
    <recommendedName>
        <fullName evidence="4">DUF192 domain-containing protein</fullName>
    </recommendedName>
</protein>
<dbReference type="InterPro" id="IPR003795">
    <property type="entry name" value="DUF192"/>
</dbReference>
<comment type="caution">
    <text evidence="2">The sequence shown here is derived from an EMBL/GenBank/DDBJ whole genome shotgun (WGS) entry which is preliminary data.</text>
</comment>
<dbReference type="AlphaFoldDB" id="A0A074K0F3"/>
<dbReference type="PANTHER" id="PTHR37953">
    <property type="entry name" value="UPF0127 PROTEIN MJ1496"/>
    <property type="match status" value="1"/>
</dbReference>
<proteinExistence type="predicted"/>
<feature type="signal peptide" evidence="1">
    <location>
        <begin position="1"/>
        <end position="39"/>
    </location>
</feature>
<dbReference type="EMBL" id="AUNB01000001">
    <property type="protein sequence ID" value="KEO61665.1"/>
    <property type="molecule type" value="Genomic_DNA"/>
</dbReference>
<feature type="chain" id="PRO_5001697336" description="DUF192 domain-containing protein" evidence="1">
    <location>
        <begin position="40"/>
        <end position="178"/>
    </location>
</feature>
<reference evidence="2 3" key="1">
    <citation type="journal article" date="2015" name="Antonie Van Leeuwenhoek">
        <title>Thioclava indica sp. nov., isolated from surface seawater of the Indian Ocean.</title>
        <authorList>
            <person name="Liu Y."/>
            <person name="Lai Q."/>
            <person name="Du J."/>
            <person name="Xu H."/>
            <person name="Jiang L."/>
            <person name="Shao Z."/>
        </authorList>
    </citation>
    <scope>NUCLEOTIDE SEQUENCE [LARGE SCALE GENOMIC DNA]</scope>
    <source>
        <strain evidence="2 3">DT23-4</strain>
    </source>
</reference>
<dbReference type="eggNOG" id="COG1430">
    <property type="taxonomic scope" value="Bacteria"/>
</dbReference>
<accession>A0A074K0F3</accession>
<organism evidence="2 3">
    <name type="scientific">Thioclava indica</name>
    <dbReference type="NCBI Taxonomy" id="1353528"/>
    <lineage>
        <taxon>Bacteria</taxon>
        <taxon>Pseudomonadati</taxon>
        <taxon>Pseudomonadota</taxon>
        <taxon>Alphaproteobacteria</taxon>
        <taxon>Rhodobacterales</taxon>
        <taxon>Paracoccaceae</taxon>
        <taxon>Thioclava</taxon>
    </lineage>
</organism>
<gene>
    <name evidence="2" type="ORF">DT23_01455</name>
</gene>
<sequence>MGRKFAPVALGAARALFATLAAALLLALFLGVSTVSAQAQSAPQCREDLAILRHDGQLSQFTVEIAATPAERAQGLMGRRQMPTSAGMLFVYPDAREVSFWMHETPLPLDILYIDATGRVAKIARNATPFDDTPIPSGASVQYVLEINGGLAARLGISEGAELAHTAIDQTHAAFPCP</sequence>
<evidence type="ECO:0000313" key="3">
    <source>
        <dbReference type="Proteomes" id="UP000027471"/>
    </source>
</evidence>
<dbReference type="Gene3D" id="2.60.120.1140">
    <property type="entry name" value="Protein of unknown function DUF192"/>
    <property type="match status" value="1"/>
</dbReference>
<dbReference type="RefSeq" id="WP_081846874.1">
    <property type="nucleotide sequence ID" value="NZ_AUNB01000001.1"/>
</dbReference>
<evidence type="ECO:0008006" key="4">
    <source>
        <dbReference type="Google" id="ProtNLM"/>
    </source>
</evidence>
<dbReference type="Pfam" id="PF02643">
    <property type="entry name" value="DUF192"/>
    <property type="match status" value="1"/>
</dbReference>
<evidence type="ECO:0000256" key="1">
    <source>
        <dbReference type="SAM" id="SignalP"/>
    </source>
</evidence>
<dbReference type="PANTHER" id="PTHR37953:SF1">
    <property type="entry name" value="UPF0127 PROTEIN MJ1496"/>
    <property type="match status" value="1"/>
</dbReference>
<dbReference type="STRING" id="1353528.DT23_01455"/>
<dbReference type="InterPro" id="IPR038695">
    <property type="entry name" value="Saro_0823-like_sf"/>
</dbReference>
<dbReference type="Proteomes" id="UP000027471">
    <property type="component" value="Unassembled WGS sequence"/>
</dbReference>